<accession>A0ABZ2ZLY8</accession>
<dbReference type="RefSeq" id="WP_254786585.1">
    <property type="nucleotide sequence ID" value="NZ_CP151651.1"/>
</dbReference>
<evidence type="ECO:0000313" key="2">
    <source>
        <dbReference type="Proteomes" id="UP001472074"/>
    </source>
</evidence>
<organism evidence="1 2">
    <name type="scientific">Cytobacillus pseudoceanisediminis</name>
    <dbReference type="NCBI Taxonomy" id="3051614"/>
    <lineage>
        <taxon>Bacteria</taxon>
        <taxon>Bacillati</taxon>
        <taxon>Bacillota</taxon>
        <taxon>Bacilli</taxon>
        <taxon>Bacillales</taxon>
        <taxon>Bacillaceae</taxon>
        <taxon>Cytobacillus</taxon>
    </lineage>
</organism>
<proteinExistence type="predicted"/>
<dbReference type="EMBL" id="CP151651">
    <property type="protein sequence ID" value="WZP08444.1"/>
    <property type="molecule type" value="Genomic_DNA"/>
</dbReference>
<dbReference type="InterPro" id="IPR024250">
    <property type="entry name" value="DUF2711"/>
</dbReference>
<protein>
    <submittedName>
        <fullName evidence="1">DUF2711 family protein</fullName>
    </submittedName>
</protein>
<gene>
    <name evidence="1" type="ORF">AADC60_04710</name>
</gene>
<evidence type="ECO:0000313" key="1">
    <source>
        <dbReference type="EMBL" id="WZP08444.1"/>
    </source>
</evidence>
<name>A0ABZ2ZLY8_9BACI</name>
<sequence length="238" mass="27689">MGRFMSDVRILPEPHRYAVCAAEDIPIKDFYKGVFEEIFVFFHPFIRPKMMDFDLFNPDTYPGRNEIREHCEMVSWKQFLSLSGIKSYKQLDIGLRTSILGLIDERQDVKTANIIQETCLKNRIAEPAEGVLPEFIMNHLLRGIKAIGHSWIWLGDEFCTERKLENIDDLISDNNLIDGRISLFTHDNKILITTHWDSHFSLLCSDKVTVESLVDSCRLEGFYCKEDTEIYWSLSEGN</sequence>
<reference evidence="1 2" key="1">
    <citation type="submission" date="2024-04" db="EMBL/GenBank/DDBJ databases">
        <title>Screening of coral probiotics and analysis of their probiotic properties.</title>
        <authorList>
            <person name="Wang S."/>
        </authorList>
    </citation>
    <scope>NUCLEOTIDE SEQUENCE [LARGE SCALE GENOMIC DNA]</scope>
    <source>
        <strain evidence="1 2">GXU-Z9</strain>
    </source>
</reference>
<dbReference type="Proteomes" id="UP001472074">
    <property type="component" value="Chromosome"/>
</dbReference>
<keyword evidence="2" id="KW-1185">Reference proteome</keyword>
<dbReference type="Pfam" id="PF10924">
    <property type="entry name" value="DUF2711"/>
    <property type="match status" value="1"/>
</dbReference>